<evidence type="ECO:0000313" key="3">
    <source>
        <dbReference type="Proteomes" id="UP000076744"/>
    </source>
</evidence>
<dbReference type="EMBL" id="AZHB01000067">
    <property type="protein sequence ID" value="OAA42296.1"/>
    <property type="molecule type" value="Genomic_DNA"/>
</dbReference>
<organism evidence="2 3">
    <name type="scientific">Cordyceps fumosorosea (strain ARSEF 2679)</name>
    <name type="common">Isaria fumosorosea</name>
    <dbReference type="NCBI Taxonomy" id="1081104"/>
    <lineage>
        <taxon>Eukaryota</taxon>
        <taxon>Fungi</taxon>
        <taxon>Dikarya</taxon>
        <taxon>Ascomycota</taxon>
        <taxon>Pezizomycotina</taxon>
        <taxon>Sordariomycetes</taxon>
        <taxon>Hypocreomycetidae</taxon>
        <taxon>Hypocreales</taxon>
        <taxon>Cordycipitaceae</taxon>
        <taxon>Cordyceps</taxon>
    </lineage>
</organism>
<feature type="compositionally biased region" description="Basic and acidic residues" evidence="1">
    <location>
        <begin position="74"/>
        <end position="86"/>
    </location>
</feature>
<comment type="caution">
    <text evidence="2">The sequence shown here is derived from an EMBL/GenBank/DDBJ whole genome shotgun (WGS) entry which is preliminary data.</text>
</comment>
<name>A0A167DET7_CORFA</name>
<protein>
    <submittedName>
        <fullName evidence="2">Uncharacterized protein</fullName>
    </submittedName>
</protein>
<feature type="compositionally biased region" description="Polar residues" evidence="1">
    <location>
        <begin position="88"/>
        <end position="102"/>
    </location>
</feature>
<reference evidence="2 3" key="1">
    <citation type="journal article" date="2016" name="Genome Biol. Evol.">
        <title>Divergent and convergent evolution of fungal pathogenicity.</title>
        <authorList>
            <person name="Shang Y."/>
            <person name="Xiao G."/>
            <person name="Zheng P."/>
            <person name="Cen K."/>
            <person name="Zhan S."/>
            <person name="Wang C."/>
        </authorList>
    </citation>
    <scope>NUCLEOTIDE SEQUENCE [LARGE SCALE GENOMIC DNA]</scope>
    <source>
        <strain evidence="2 3">ARSEF 2679</strain>
    </source>
</reference>
<evidence type="ECO:0000313" key="2">
    <source>
        <dbReference type="EMBL" id="OAA42296.1"/>
    </source>
</evidence>
<dbReference type="GeneID" id="30026028"/>
<sequence>MASNDYAFFLNDDGFMNSMFPEPNHQNCNAALAAVEAKLMEKIAQLQQQLAAQAERLLKQEERMALQEHRIAKQEERMAKQEEHNVNMRLTDNISSVESSGDFSDRSDTTSLTEDDSSNGEEDVMEVNPPPYYGWNRQC</sequence>
<keyword evidence="3" id="KW-1185">Reference proteome</keyword>
<feature type="compositionally biased region" description="Acidic residues" evidence="1">
    <location>
        <begin position="113"/>
        <end position="125"/>
    </location>
</feature>
<dbReference type="Proteomes" id="UP000076744">
    <property type="component" value="Unassembled WGS sequence"/>
</dbReference>
<dbReference type="AlphaFoldDB" id="A0A167DET7"/>
<feature type="region of interest" description="Disordered" evidence="1">
    <location>
        <begin position="74"/>
        <end position="139"/>
    </location>
</feature>
<accession>A0A167DET7</accession>
<evidence type="ECO:0000256" key="1">
    <source>
        <dbReference type="SAM" id="MobiDB-lite"/>
    </source>
</evidence>
<dbReference type="RefSeq" id="XP_018699486.1">
    <property type="nucleotide sequence ID" value="XM_018853337.1"/>
</dbReference>
<gene>
    <name evidence="2" type="ORF">ISF_09736</name>
</gene>
<proteinExistence type="predicted"/>